<accession>A0A953NCS4</accession>
<comment type="similarity">
    <text evidence="1 6">Belongs to the thioredoxin family.</text>
</comment>
<feature type="domain" description="Thioredoxin" evidence="8">
    <location>
        <begin position="1"/>
        <end position="104"/>
    </location>
</feature>
<keyword evidence="3" id="KW-0249">Electron transport</keyword>
<dbReference type="PIRSF" id="PIRSF000077">
    <property type="entry name" value="Thioredoxin"/>
    <property type="match status" value="1"/>
</dbReference>
<dbReference type="SUPFAM" id="SSF52833">
    <property type="entry name" value="Thioredoxin-like"/>
    <property type="match status" value="1"/>
</dbReference>
<evidence type="ECO:0000256" key="2">
    <source>
        <dbReference type="ARBA" id="ARBA00022448"/>
    </source>
</evidence>
<protein>
    <recommendedName>
        <fullName evidence="6">Thioredoxin</fullName>
    </recommendedName>
</protein>
<evidence type="ECO:0000256" key="6">
    <source>
        <dbReference type="PIRNR" id="PIRNR000077"/>
    </source>
</evidence>
<dbReference type="CDD" id="cd02947">
    <property type="entry name" value="TRX_family"/>
    <property type="match status" value="1"/>
</dbReference>
<dbReference type="GO" id="GO:0005737">
    <property type="term" value="C:cytoplasm"/>
    <property type="evidence" value="ECO:0007669"/>
    <property type="project" value="TreeGrafter"/>
</dbReference>
<dbReference type="EMBL" id="JAIQBY010000002">
    <property type="protein sequence ID" value="MBZ4195215.1"/>
    <property type="molecule type" value="Genomic_DNA"/>
</dbReference>
<dbReference type="PROSITE" id="PS00194">
    <property type="entry name" value="THIOREDOXIN_1"/>
    <property type="match status" value="1"/>
</dbReference>
<dbReference type="RefSeq" id="WP_223644365.1">
    <property type="nucleotide sequence ID" value="NZ_JAIQBX010000001.1"/>
</dbReference>
<evidence type="ECO:0000256" key="5">
    <source>
        <dbReference type="ARBA" id="ARBA00023284"/>
    </source>
</evidence>
<evidence type="ECO:0000259" key="8">
    <source>
        <dbReference type="PROSITE" id="PS51352"/>
    </source>
</evidence>
<gene>
    <name evidence="9" type="ORF">LAD73_00550</name>
</gene>
<keyword evidence="2" id="KW-0813">Transport</keyword>
<keyword evidence="5 7" id="KW-0676">Redox-active center</keyword>
<dbReference type="InterPro" id="IPR017937">
    <property type="entry name" value="Thioredoxin_CS"/>
</dbReference>
<evidence type="ECO:0000256" key="1">
    <source>
        <dbReference type="ARBA" id="ARBA00008987"/>
    </source>
</evidence>
<evidence type="ECO:0000256" key="4">
    <source>
        <dbReference type="ARBA" id="ARBA00023157"/>
    </source>
</evidence>
<dbReference type="Pfam" id="PF00085">
    <property type="entry name" value="Thioredoxin"/>
    <property type="match status" value="1"/>
</dbReference>
<evidence type="ECO:0000313" key="10">
    <source>
        <dbReference type="Proteomes" id="UP000772186"/>
    </source>
</evidence>
<dbReference type="InterPro" id="IPR005746">
    <property type="entry name" value="Thioredoxin"/>
</dbReference>
<comment type="caution">
    <text evidence="9">The sequence shown here is derived from an EMBL/GenBank/DDBJ whole genome shotgun (WGS) entry which is preliminary data.</text>
</comment>
<sequence length="104" mass="12408">MIKEISQNEYINDIKNNEKDLYILVFHALWCGPCRMFKESLLDISEKDNVKVYRINVDENSELSSEFQVRSIPKWFIFKDGKEISSHNGYMPYEDLKKIINEIQ</sequence>
<dbReference type="InterPro" id="IPR036249">
    <property type="entry name" value="Thioredoxin-like_sf"/>
</dbReference>
<dbReference type="PANTHER" id="PTHR45663">
    <property type="entry name" value="GEO12009P1"/>
    <property type="match status" value="1"/>
</dbReference>
<reference evidence="9 10" key="1">
    <citation type="submission" date="2021-09" db="EMBL/GenBank/DDBJ databases">
        <title>WGS of Mycoplasma sp. Zaradi2 strains.</title>
        <authorList>
            <person name="Spergser J."/>
        </authorList>
    </citation>
    <scope>NUCLEOTIDE SEQUENCE [LARGE SCALE GENOMIC DNA]</scope>
    <source>
        <strain evidence="9 10">1331</strain>
    </source>
</reference>
<dbReference type="InterPro" id="IPR013766">
    <property type="entry name" value="Thioredoxin_domain"/>
</dbReference>
<name>A0A953NCS4_9MOLU</name>
<dbReference type="PANTHER" id="PTHR45663:SF11">
    <property type="entry name" value="GEO12009P1"/>
    <property type="match status" value="1"/>
</dbReference>
<dbReference type="PROSITE" id="PS51352">
    <property type="entry name" value="THIOREDOXIN_2"/>
    <property type="match status" value="1"/>
</dbReference>
<dbReference type="AlphaFoldDB" id="A0A953NCS4"/>
<organism evidence="9 10">
    <name type="scientific">Mycoplasma tauri</name>
    <dbReference type="NCBI Taxonomy" id="547987"/>
    <lineage>
        <taxon>Bacteria</taxon>
        <taxon>Bacillati</taxon>
        <taxon>Mycoplasmatota</taxon>
        <taxon>Mollicutes</taxon>
        <taxon>Mycoplasmataceae</taxon>
        <taxon>Mycoplasma</taxon>
    </lineage>
</organism>
<feature type="disulfide bond" description="Redox-active" evidence="7">
    <location>
        <begin position="31"/>
        <end position="34"/>
    </location>
</feature>
<dbReference type="GO" id="GO:0015035">
    <property type="term" value="F:protein-disulfide reductase activity"/>
    <property type="evidence" value="ECO:0007669"/>
    <property type="project" value="InterPro"/>
</dbReference>
<dbReference type="Proteomes" id="UP000772186">
    <property type="component" value="Unassembled WGS sequence"/>
</dbReference>
<proteinExistence type="inferred from homology"/>
<evidence type="ECO:0000256" key="3">
    <source>
        <dbReference type="ARBA" id="ARBA00022982"/>
    </source>
</evidence>
<dbReference type="Gene3D" id="3.40.30.10">
    <property type="entry name" value="Glutaredoxin"/>
    <property type="match status" value="1"/>
</dbReference>
<evidence type="ECO:0000313" key="9">
    <source>
        <dbReference type="EMBL" id="MBZ4195215.1"/>
    </source>
</evidence>
<keyword evidence="4 7" id="KW-1015">Disulfide bond</keyword>
<evidence type="ECO:0000256" key="7">
    <source>
        <dbReference type="PIRSR" id="PIRSR000077-4"/>
    </source>
</evidence>
<keyword evidence="10" id="KW-1185">Reference proteome</keyword>